<keyword evidence="1" id="KW-0472">Membrane</keyword>
<dbReference type="InterPro" id="IPR051474">
    <property type="entry name" value="Anti-sigma-K/W_factor"/>
</dbReference>
<evidence type="ECO:0000313" key="4">
    <source>
        <dbReference type="Proteomes" id="UP001438953"/>
    </source>
</evidence>
<sequence>MSATPEFDDDLLAAEQALRLLPPEEQATFAARLRDEPALRARLRDWESRFAPLAEDFPEVMPPASVKRQLMTEIGAPASRRSLMLWGWLAGGVVAVGITATFFVPDIINTLNNPAIPALPGFTPGMQASLMGAGDQLLVQVQYDTGTGEVRLVQMAGVQHATDRSMELWVIPAGQKPVSLGLMPEQRDAHMPMPDELRPMLANATFAITDEPKGGAPDGVATGPVIAKGDMTSV</sequence>
<evidence type="ECO:0000256" key="1">
    <source>
        <dbReference type="SAM" id="Phobius"/>
    </source>
</evidence>
<protein>
    <submittedName>
        <fullName evidence="3">Anti-sigma factor</fullName>
    </submittedName>
</protein>
<evidence type="ECO:0000313" key="3">
    <source>
        <dbReference type="EMBL" id="MER5171018.1"/>
    </source>
</evidence>
<dbReference type="PANTHER" id="PTHR37461:SF1">
    <property type="entry name" value="ANTI-SIGMA-K FACTOR RSKA"/>
    <property type="match status" value="1"/>
</dbReference>
<reference evidence="3 4" key="2">
    <citation type="submission" date="2024-06" db="EMBL/GenBank/DDBJ databases">
        <title>Thioclava kandeliae sp. nov. from a rhizosphere soil sample of Kandelia candel in a mangrove.</title>
        <authorList>
            <person name="Mu T."/>
        </authorList>
    </citation>
    <scope>NUCLEOTIDE SEQUENCE [LARGE SCALE GENOMIC DNA]</scope>
    <source>
        <strain evidence="3 4">CPCC 100088</strain>
    </source>
</reference>
<keyword evidence="4" id="KW-1185">Reference proteome</keyword>
<gene>
    <name evidence="3" type="ORF">VSX56_04445</name>
</gene>
<dbReference type="InterPro" id="IPR018764">
    <property type="entry name" value="RskA_C"/>
</dbReference>
<keyword evidence="1" id="KW-0812">Transmembrane</keyword>
<organism evidence="3 4">
    <name type="scientific">Thioclava kandeliae</name>
    <dbReference type="NCBI Taxonomy" id="3070818"/>
    <lineage>
        <taxon>Bacteria</taxon>
        <taxon>Pseudomonadati</taxon>
        <taxon>Pseudomonadota</taxon>
        <taxon>Alphaproteobacteria</taxon>
        <taxon>Rhodobacterales</taxon>
        <taxon>Paracoccaceae</taxon>
        <taxon>Thioclava</taxon>
    </lineage>
</organism>
<feature type="transmembrane region" description="Helical" evidence="1">
    <location>
        <begin position="83"/>
        <end position="104"/>
    </location>
</feature>
<dbReference type="Proteomes" id="UP001438953">
    <property type="component" value="Unassembled WGS sequence"/>
</dbReference>
<reference evidence="3 4" key="1">
    <citation type="submission" date="2024-01" db="EMBL/GenBank/DDBJ databases">
        <authorList>
            <person name="Deng Y."/>
            <person name="Su J."/>
        </authorList>
    </citation>
    <scope>NUCLEOTIDE SEQUENCE [LARGE SCALE GENOMIC DNA]</scope>
    <source>
        <strain evidence="3 4">CPCC 100088</strain>
    </source>
</reference>
<evidence type="ECO:0000259" key="2">
    <source>
        <dbReference type="Pfam" id="PF10099"/>
    </source>
</evidence>
<dbReference type="EMBL" id="JAYWLC010000002">
    <property type="protein sequence ID" value="MER5171018.1"/>
    <property type="molecule type" value="Genomic_DNA"/>
</dbReference>
<comment type="caution">
    <text evidence="3">The sequence shown here is derived from an EMBL/GenBank/DDBJ whole genome shotgun (WGS) entry which is preliminary data.</text>
</comment>
<dbReference type="PANTHER" id="PTHR37461">
    <property type="entry name" value="ANTI-SIGMA-K FACTOR RSKA"/>
    <property type="match status" value="1"/>
</dbReference>
<name>A0ABV1SDQ0_9RHOB</name>
<feature type="domain" description="Anti-sigma K factor RskA C-terminal" evidence="2">
    <location>
        <begin position="99"/>
        <end position="225"/>
    </location>
</feature>
<keyword evidence="1" id="KW-1133">Transmembrane helix</keyword>
<dbReference type="RefSeq" id="WP_350935117.1">
    <property type="nucleotide sequence ID" value="NZ_JAYWLC010000002.1"/>
</dbReference>
<dbReference type="Pfam" id="PF10099">
    <property type="entry name" value="RskA_C"/>
    <property type="match status" value="1"/>
</dbReference>
<accession>A0ABV1SDQ0</accession>
<proteinExistence type="predicted"/>